<evidence type="ECO:0000256" key="1">
    <source>
        <dbReference type="ARBA" id="ARBA00004651"/>
    </source>
</evidence>
<keyword evidence="2 7" id="KW-0813">Transport</keyword>
<feature type="transmembrane region" description="Helical" evidence="7">
    <location>
        <begin position="289"/>
        <end position="310"/>
    </location>
</feature>
<dbReference type="GO" id="GO:0055085">
    <property type="term" value="P:transmembrane transport"/>
    <property type="evidence" value="ECO:0007669"/>
    <property type="project" value="InterPro"/>
</dbReference>
<feature type="transmembrane region" description="Helical" evidence="7">
    <location>
        <begin position="231"/>
        <end position="257"/>
    </location>
</feature>
<evidence type="ECO:0000256" key="4">
    <source>
        <dbReference type="ARBA" id="ARBA00022692"/>
    </source>
</evidence>
<keyword evidence="3" id="KW-1003">Cell membrane</keyword>
<feature type="transmembrane region" description="Helical" evidence="7">
    <location>
        <begin position="94"/>
        <end position="116"/>
    </location>
</feature>
<keyword evidence="11" id="KW-1185">Reference proteome</keyword>
<comment type="similarity">
    <text evidence="7">Belongs to the binding-protein-dependent transport system permease family.</text>
</comment>
<dbReference type="SUPFAM" id="SSF161098">
    <property type="entry name" value="MetI-like"/>
    <property type="match status" value="1"/>
</dbReference>
<keyword evidence="4 7" id="KW-0812">Transmembrane</keyword>
<dbReference type="InterPro" id="IPR000515">
    <property type="entry name" value="MetI-like"/>
</dbReference>
<comment type="subcellular location">
    <subcellularLocation>
        <location evidence="1 7">Cell membrane</location>
        <topology evidence="1 7">Multi-pass membrane protein</topology>
    </subcellularLocation>
</comment>
<evidence type="ECO:0000256" key="5">
    <source>
        <dbReference type="ARBA" id="ARBA00022989"/>
    </source>
</evidence>
<evidence type="ECO:0000259" key="9">
    <source>
        <dbReference type="PROSITE" id="PS50928"/>
    </source>
</evidence>
<evidence type="ECO:0000256" key="2">
    <source>
        <dbReference type="ARBA" id="ARBA00022448"/>
    </source>
</evidence>
<gene>
    <name evidence="10" type="ORF">DQG23_05100</name>
</gene>
<evidence type="ECO:0000256" key="3">
    <source>
        <dbReference type="ARBA" id="ARBA00022475"/>
    </source>
</evidence>
<dbReference type="PANTHER" id="PTHR43227:SF11">
    <property type="entry name" value="BLL4140 PROTEIN"/>
    <property type="match status" value="1"/>
</dbReference>
<dbReference type="CDD" id="cd06261">
    <property type="entry name" value="TM_PBP2"/>
    <property type="match status" value="1"/>
</dbReference>
<dbReference type="GO" id="GO:0005886">
    <property type="term" value="C:plasma membrane"/>
    <property type="evidence" value="ECO:0007669"/>
    <property type="project" value="UniProtKB-SubCell"/>
</dbReference>
<feature type="transmembrane region" description="Helical" evidence="7">
    <location>
        <begin position="34"/>
        <end position="53"/>
    </location>
</feature>
<feature type="domain" description="ABC transmembrane type-1" evidence="9">
    <location>
        <begin position="95"/>
        <end position="310"/>
    </location>
</feature>
<name>A0A329MX14_9BACL</name>
<sequence>MAFTPPADFSGRPSSKREVRSARSRSLRTMAANWQLYVMIAPVVAYFIIFHYFPMYGVQIAFKDFIATKGITGSSWVGLKHFDQFFQSYYAARIILNTLGISLMQLVIGFPIPILLAIMLNEVRSSKFKRTVQTVTYAPHFLSSVVLVGMMVTFLSPRNGIVNLIIELFGGERVNFFTEPGWFKSLYVFSDVWQNMGWASIIYLAALAGIDPQQYEAATIDGASKLKKIMYITIPGLMPTAIILLILNVGTLMSVGFEKVFLMQNDLNLDSSEIISTYVYRKGLIGAQYSFSAAVGLFNSVINFILLISVNSLSRRVSKTSLW</sequence>
<dbReference type="EMBL" id="QMFB01000002">
    <property type="protein sequence ID" value="RAV22327.1"/>
    <property type="molecule type" value="Genomic_DNA"/>
</dbReference>
<evidence type="ECO:0000256" key="7">
    <source>
        <dbReference type="RuleBase" id="RU363032"/>
    </source>
</evidence>
<feature type="region of interest" description="Disordered" evidence="8">
    <location>
        <begin position="1"/>
        <end position="21"/>
    </location>
</feature>
<dbReference type="Gene3D" id="1.10.3720.10">
    <property type="entry name" value="MetI-like"/>
    <property type="match status" value="1"/>
</dbReference>
<evidence type="ECO:0000256" key="6">
    <source>
        <dbReference type="ARBA" id="ARBA00023136"/>
    </source>
</evidence>
<dbReference type="PROSITE" id="PS50928">
    <property type="entry name" value="ABC_TM1"/>
    <property type="match status" value="1"/>
</dbReference>
<reference evidence="10 11" key="1">
    <citation type="journal article" date="2009" name="Int. J. Syst. Evol. Microbiol.">
        <title>Paenibacillus contaminans sp. nov., isolated from a contaminated laboratory plate.</title>
        <authorList>
            <person name="Chou J.H."/>
            <person name="Lee J.H."/>
            <person name="Lin M.C."/>
            <person name="Chang P.S."/>
            <person name="Arun A.B."/>
            <person name="Young C.C."/>
            <person name="Chen W.M."/>
        </authorList>
    </citation>
    <scope>NUCLEOTIDE SEQUENCE [LARGE SCALE GENOMIC DNA]</scope>
    <source>
        <strain evidence="10 11">CKOBP-6</strain>
    </source>
</reference>
<dbReference type="InterPro" id="IPR035906">
    <property type="entry name" value="MetI-like_sf"/>
</dbReference>
<dbReference type="OrthoDB" id="9785836at2"/>
<feature type="transmembrane region" description="Helical" evidence="7">
    <location>
        <begin position="192"/>
        <end position="210"/>
    </location>
</feature>
<protein>
    <submittedName>
        <fullName evidence="10">Sugar ABC transporter permease</fullName>
    </submittedName>
</protein>
<dbReference type="InterPro" id="IPR050809">
    <property type="entry name" value="UgpAE/MalFG_permease"/>
</dbReference>
<keyword evidence="6 7" id="KW-0472">Membrane</keyword>
<comment type="caution">
    <text evidence="10">The sequence shown here is derived from an EMBL/GenBank/DDBJ whole genome shotgun (WGS) entry which is preliminary data.</text>
</comment>
<keyword evidence="5 7" id="KW-1133">Transmembrane helix</keyword>
<dbReference type="Proteomes" id="UP000250369">
    <property type="component" value="Unassembled WGS sequence"/>
</dbReference>
<evidence type="ECO:0000313" key="10">
    <source>
        <dbReference type="EMBL" id="RAV22327.1"/>
    </source>
</evidence>
<accession>A0A329MX14</accession>
<dbReference type="RefSeq" id="WP_113029733.1">
    <property type="nucleotide sequence ID" value="NZ_QMFB01000002.1"/>
</dbReference>
<dbReference type="Pfam" id="PF00528">
    <property type="entry name" value="BPD_transp_1"/>
    <property type="match status" value="1"/>
</dbReference>
<proteinExistence type="inferred from homology"/>
<dbReference type="PANTHER" id="PTHR43227">
    <property type="entry name" value="BLL4140 PROTEIN"/>
    <property type="match status" value="1"/>
</dbReference>
<feature type="transmembrane region" description="Helical" evidence="7">
    <location>
        <begin position="137"/>
        <end position="155"/>
    </location>
</feature>
<dbReference type="AlphaFoldDB" id="A0A329MX14"/>
<evidence type="ECO:0000256" key="8">
    <source>
        <dbReference type="SAM" id="MobiDB-lite"/>
    </source>
</evidence>
<organism evidence="10 11">
    <name type="scientific">Paenibacillus contaminans</name>
    <dbReference type="NCBI Taxonomy" id="450362"/>
    <lineage>
        <taxon>Bacteria</taxon>
        <taxon>Bacillati</taxon>
        <taxon>Bacillota</taxon>
        <taxon>Bacilli</taxon>
        <taxon>Bacillales</taxon>
        <taxon>Paenibacillaceae</taxon>
        <taxon>Paenibacillus</taxon>
    </lineage>
</organism>
<evidence type="ECO:0000313" key="11">
    <source>
        <dbReference type="Proteomes" id="UP000250369"/>
    </source>
</evidence>